<dbReference type="PANTHER" id="PTHR11697:SF230">
    <property type="entry name" value="ZINC FINGER, MYM DOMAIN CONTAINING 1"/>
    <property type="match status" value="1"/>
</dbReference>
<evidence type="ECO:0000313" key="2">
    <source>
        <dbReference type="RefSeq" id="XP_016477328.1"/>
    </source>
</evidence>
<dbReference type="InterPro" id="IPR012337">
    <property type="entry name" value="RNaseH-like_sf"/>
</dbReference>
<dbReference type="InterPro" id="IPR006580">
    <property type="entry name" value="Znf_TTF"/>
</dbReference>
<dbReference type="OMA" id="CHIYLLM"/>
<dbReference type="InterPro" id="IPR055298">
    <property type="entry name" value="AtLOH3-like"/>
</dbReference>
<keyword evidence="1" id="KW-1185">Reference proteome</keyword>
<dbReference type="SMART" id="SM00597">
    <property type="entry name" value="ZnF_TTF"/>
    <property type="match status" value="1"/>
</dbReference>
<dbReference type="KEGG" id="nta:107798805"/>
<reference evidence="2" key="2">
    <citation type="submission" date="2025-08" db="UniProtKB">
        <authorList>
            <consortium name="RefSeq"/>
        </authorList>
    </citation>
    <scope>IDENTIFICATION</scope>
</reference>
<organism evidence="1 2">
    <name type="scientific">Nicotiana tabacum</name>
    <name type="common">Common tobacco</name>
    <dbReference type="NCBI Taxonomy" id="4097"/>
    <lineage>
        <taxon>Eukaryota</taxon>
        <taxon>Viridiplantae</taxon>
        <taxon>Streptophyta</taxon>
        <taxon>Embryophyta</taxon>
        <taxon>Tracheophyta</taxon>
        <taxon>Spermatophyta</taxon>
        <taxon>Magnoliopsida</taxon>
        <taxon>eudicotyledons</taxon>
        <taxon>Gunneridae</taxon>
        <taxon>Pentapetalae</taxon>
        <taxon>asterids</taxon>
        <taxon>lamiids</taxon>
        <taxon>Solanales</taxon>
        <taxon>Solanaceae</taxon>
        <taxon>Nicotianoideae</taxon>
        <taxon>Nicotianeae</taxon>
        <taxon>Nicotiana</taxon>
    </lineage>
</organism>
<proteinExistence type="predicted"/>
<dbReference type="STRING" id="4097.A0A1S4ALL3"/>
<dbReference type="GeneID" id="107798805"/>
<dbReference type="PANTHER" id="PTHR11697">
    <property type="entry name" value="GENERAL TRANSCRIPTION FACTOR 2-RELATED ZINC FINGER PROTEIN"/>
    <property type="match status" value="1"/>
</dbReference>
<name>A0A1S4ALL3_TOBAC</name>
<dbReference type="RefSeq" id="XP_016477328.1">
    <property type="nucleotide sequence ID" value="XM_016621842.1"/>
</dbReference>
<gene>
    <name evidence="2" type="primary">LOC107798805</name>
</gene>
<dbReference type="OrthoDB" id="1628179at2759"/>
<dbReference type="InterPro" id="IPR025398">
    <property type="entry name" value="DUF4371"/>
</dbReference>
<dbReference type="SUPFAM" id="SSF53098">
    <property type="entry name" value="Ribonuclease H-like"/>
    <property type="match status" value="1"/>
</dbReference>
<protein>
    <submittedName>
        <fullName evidence="2">Zinc finger MYM-type protein 1-like</fullName>
    </submittedName>
</protein>
<sequence length="772" mass="88283">MDKFVIRSNIGQSSSNSSSRPSVSSNIAPEIQRGTILSPPSNVVSVLELGSPNPNPKERMAILQYAPNIRDEVRRHYIQKGVCQPSGHAFPKTKFGNKMRQFNPDWFKDPYSQWLEYSIKSDAAFCLCCYLFKNELESRGNAGDAFTKDSFKGWNKGTERLRTHVGEVSSIHHKCFNRMQDLINQEQSIQSSFHKQSEKVKSDHRIRLNASVDVVRFLLRNGLSFRGHNESEDSEYKGLFLELLEFHGDKHLDVGNVILHKAPKNDMMICSAIQKDIVDACAKETIKTIIQDLDDDFFGILVDESKDISHKEQMSLVIRYVNKRGEVIERFLGIVHVNDTSALLLRKTIYDLLLDHSLSSSKLRGQGYDGASNMQGRINGLKSLILQDVPSAYCVHCFAPQLQLTLAALSKKHPDVTNFFDVVTNTLNTIGASFKRREILRQHQVEKLEELLKSGEILTGQGLNQERGLQRPGDTRWGSHFKTLENFLIIFSSIVNMLNDMQQDSLLSLDRFAAKNLLGNIQEFEFVFLLHLMFKMLLFTNELNKALQKKDQDIVNVMRLLDLAKIRLQTMEKVNSTIDLQLHELNSHFDVVTSDLLLGMACLNPIDLFANYDKDRIMKLAEYYPNEFDDNKLRDLSFQLDSFIVYARMPLSKFINLKGMKDLAIVMAETKLDQTWCHIYLLMKLTLILLVATASVERAFSSMKLIKSDLRNSISEEFLNGCLVCNIKHKVFATVSNNAIIDHFQSMKTRRVQLQIDNICFCDNVTNYFFAR</sequence>
<accession>A0A1S4ALL3</accession>
<dbReference type="AlphaFoldDB" id="A0A1S4ALL3"/>
<dbReference type="Pfam" id="PF14291">
    <property type="entry name" value="DUF4371"/>
    <property type="match status" value="1"/>
</dbReference>
<dbReference type="PaxDb" id="4097-A0A1S4ALL3"/>
<dbReference type="Proteomes" id="UP000790787">
    <property type="component" value="Chromosome 20"/>
</dbReference>
<evidence type="ECO:0000313" key="1">
    <source>
        <dbReference type="Proteomes" id="UP000790787"/>
    </source>
</evidence>
<reference evidence="1" key="1">
    <citation type="journal article" date="2014" name="Nat. Commun.">
        <title>The tobacco genome sequence and its comparison with those of tomato and potato.</title>
        <authorList>
            <person name="Sierro N."/>
            <person name="Battey J.N."/>
            <person name="Ouadi S."/>
            <person name="Bakaher N."/>
            <person name="Bovet L."/>
            <person name="Willig A."/>
            <person name="Goepfert S."/>
            <person name="Peitsch M.C."/>
            <person name="Ivanov N.V."/>
        </authorList>
    </citation>
    <scope>NUCLEOTIDE SEQUENCE [LARGE SCALE GENOMIC DNA]</scope>
</reference>